<evidence type="ECO:0000313" key="2">
    <source>
        <dbReference type="Proteomes" id="UP000039046"/>
    </source>
</evidence>
<dbReference type="Proteomes" id="UP000039046">
    <property type="component" value="Unassembled WGS sequence"/>
</dbReference>
<name>A0A0A1SSG8_9HYPO</name>
<gene>
    <name evidence="1" type="ORF">VHEMI03413</name>
</gene>
<dbReference type="AlphaFoldDB" id="A0A0A1SSG8"/>
<keyword evidence="2" id="KW-1185">Reference proteome</keyword>
<organism evidence="1 2">
    <name type="scientific">[Torrubiella] hemipterigena</name>
    <dbReference type="NCBI Taxonomy" id="1531966"/>
    <lineage>
        <taxon>Eukaryota</taxon>
        <taxon>Fungi</taxon>
        <taxon>Dikarya</taxon>
        <taxon>Ascomycota</taxon>
        <taxon>Pezizomycotina</taxon>
        <taxon>Sordariomycetes</taxon>
        <taxon>Hypocreomycetidae</taxon>
        <taxon>Hypocreales</taxon>
        <taxon>Clavicipitaceae</taxon>
        <taxon>Clavicipitaceae incertae sedis</taxon>
        <taxon>'Torrubiella' clade</taxon>
    </lineage>
</organism>
<sequence>MSNLRALPPWDCRDKYDSARAIYNVPLRASIKALEDENATLKRLLIQNGISWSPISSAYLSQNGIPRRRTRSSVQSISGQLPALPMEAVLNIMRFALLSPHPIIDPLSPLEPSTLTKNEKQRGNQIAIHFLATCSALHTEGTRYLWEQNQFVFTSPESVRRFGELNIRFRQPIKHVTFRVVAKYYDDETRPQRRKIGRSYHLAVKKSHTLAVSRRPKESLLVRGGFRCYSWNQVVDFLYAMRTPFDPLSGQGLKPEPKLFPSIQSLRLDLVNFTEDLPYPSLNLHDMACHEMSCSLDELSVTGMPSDEAGVRAEAELAGLLKDDGLYLDGLPTYIALKGSLHTLPDSPRGWSSKVIRCWKQGDHESSSDSEMLDDHFHHFDDLDDPRRPLGILAPATTQSDQPKGTDYVIWKKIPVSRDSNERIWTPFSRTTGHEIDLDIESDEDTSP</sequence>
<dbReference type="OrthoDB" id="5279415at2759"/>
<dbReference type="HOGENOM" id="CLU_032154_0_0_1"/>
<protein>
    <submittedName>
        <fullName evidence="1">Uncharacterized protein</fullName>
    </submittedName>
</protein>
<dbReference type="EMBL" id="CDHN01000002">
    <property type="protein sequence ID" value="CEJ84214.1"/>
    <property type="molecule type" value="Genomic_DNA"/>
</dbReference>
<evidence type="ECO:0000313" key="1">
    <source>
        <dbReference type="EMBL" id="CEJ84214.1"/>
    </source>
</evidence>
<proteinExistence type="predicted"/>
<accession>A0A0A1SSG8</accession>
<reference evidence="1 2" key="1">
    <citation type="journal article" date="2015" name="Genome Announc.">
        <title>Draft Genome Sequence and Gene Annotation of the Entomopathogenic Fungus Verticillium hemipterigenum.</title>
        <authorList>
            <person name="Horn F."/>
            <person name="Habel A."/>
            <person name="Scharf D.H."/>
            <person name="Dworschak J."/>
            <person name="Brakhage A.A."/>
            <person name="Guthke R."/>
            <person name="Hertweck C."/>
            <person name="Linde J."/>
        </authorList>
    </citation>
    <scope>NUCLEOTIDE SEQUENCE [LARGE SCALE GENOMIC DNA]</scope>
</reference>
<dbReference type="STRING" id="1531966.A0A0A1SSG8"/>